<name>A0A8N4EWM5_ELAGV</name>
<evidence type="ECO:0000313" key="1">
    <source>
        <dbReference type="Proteomes" id="UP000504607"/>
    </source>
</evidence>
<evidence type="ECO:0000313" key="2">
    <source>
        <dbReference type="RefSeq" id="XP_029120407.1"/>
    </source>
</evidence>
<proteinExistence type="predicted"/>
<dbReference type="RefSeq" id="XP_029120407.1">
    <property type="nucleotide sequence ID" value="XM_029264574.1"/>
</dbReference>
<protein>
    <submittedName>
        <fullName evidence="2">Uncharacterized protein LOC105044986 isoform X3</fullName>
    </submittedName>
</protein>
<sequence>MPSKPVYKPTPGAISIPKWILKLSMRARFLATDYFASHSRIKTLRDYQFLPLPLQNLPPFDPPLGIEIPFFDLDLCFPSEIYGFLIENALSQFLSDVVPRFLHAGEGTSIDSSSRNRKLERFRSGLAKIGVSERRDDDSWEEENRESWECSDAGADAVDVLDQVVDFLHEEKTVEKCSDSVTKTPVDNIDIEVGVTIPHPITVAKSFFSVEDISARLNDDQDTFSVKHGSSSLDRTLNQCSRLPQFEICKNS</sequence>
<dbReference type="GO" id="GO:0000712">
    <property type="term" value="P:resolution of meiotic recombination intermediates"/>
    <property type="evidence" value="ECO:0007669"/>
    <property type="project" value="TreeGrafter"/>
</dbReference>
<dbReference type="InterPro" id="IPR038824">
    <property type="entry name" value="SHOC1-like"/>
</dbReference>
<organism evidence="1 2">
    <name type="scientific">Elaeis guineensis var. tenera</name>
    <name type="common">Oil palm</name>
    <dbReference type="NCBI Taxonomy" id="51953"/>
    <lineage>
        <taxon>Eukaryota</taxon>
        <taxon>Viridiplantae</taxon>
        <taxon>Streptophyta</taxon>
        <taxon>Embryophyta</taxon>
        <taxon>Tracheophyta</taxon>
        <taxon>Spermatophyta</taxon>
        <taxon>Magnoliopsida</taxon>
        <taxon>Liliopsida</taxon>
        <taxon>Arecaceae</taxon>
        <taxon>Arecoideae</taxon>
        <taxon>Cocoseae</taxon>
        <taxon>Elaeidinae</taxon>
        <taxon>Elaeis</taxon>
    </lineage>
</organism>
<dbReference type="AlphaFoldDB" id="A0A8N4EWM5"/>
<accession>A0A8N4EWM5</accession>
<dbReference type="PANTHER" id="PTHR35764">
    <property type="entry name" value="PROTEIN SHORTAGE IN CHIASMATA 1"/>
    <property type="match status" value="1"/>
</dbReference>
<reference evidence="2" key="1">
    <citation type="submission" date="2025-08" db="UniProtKB">
        <authorList>
            <consortium name="RefSeq"/>
        </authorList>
    </citation>
    <scope>IDENTIFICATION</scope>
</reference>
<dbReference type="Proteomes" id="UP000504607">
    <property type="component" value="Chromosome 5"/>
</dbReference>
<dbReference type="PANTHER" id="PTHR35764:SF1">
    <property type="entry name" value="PROTEIN SHORTAGE IN CHIASMATA 1"/>
    <property type="match status" value="1"/>
</dbReference>
<keyword evidence="1" id="KW-1185">Reference proteome</keyword>
<gene>
    <name evidence="2" type="primary">LOC105044986</name>
</gene>